<feature type="compositionally biased region" description="Acidic residues" evidence="6">
    <location>
        <begin position="1528"/>
        <end position="1537"/>
    </location>
</feature>
<evidence type="ECO:0008006" key="9">
    <source>
        <dbReference type="Google" id="ProtNLM"/>
    </source>
</evidence>
<name>A0A4S2MLK6_9PEZI</name>
<keyword evidence="3" id="KW-0498">Mitosis</keyword>
<feature type="compositionally biased region" description="Basic residues" evidence="6">
    <location>
        <begin position="1320"/>
        <end position="1331"/>
    </location>
</feature>
<feature type="compositionally biased region" description="Basic residues" evidence="6">
    <location>
        <begin position="1543"/>
        <end position="1561"/>
    </location>
</feature>
<accession>A0A4S2MLK6</accession>
<dbReference type="GO" id="GO:0051301">
    <property type="term" value="P:cell division"/>
    <property type="evidence" value="ECO:0007669"/>
    <property type="project" value="UniProtKB-KW"/>
</dbReference>
<feature type="compositionally biased region" description="Low complexity" evidence="6">
    <location>
        <begin position="1415"/>
        <end position="1430"/>
    </location>
</feature>
<gene>
    <name evidence="7" type="ORF">EX30DRAFT_398161</name>
</gene>
<dbReference type="GO" id="GO:0007064">
    <property type="term" value="P:mitotic sister chromatid cohesion"/>
    <property type="evidence" value="ECO:0007669"/>
    <property type="project" value="InterPro"/>
</dbReference>
<protein>
    <recommendedName>
        <fullName evidence="9">ARM repeat-containing protein</fullName>
    </recommendedName>
</protein>
<feature type="region of interest" description="Disordered" evidence="6">
    <location>
        <begin position="328"/>
        <end position="347"/>
    </location>
</feature>
<comment type="subcellular location">
    <subcellularLocation>
        <location evidence="1">Nucleus</location>
    </subcellularLocation>
</comment>
<keyword evidence="5" id="KW-0131">Cell cycle</keyword>
<dbReference type="GO" id="GO:0005634">
    <property type="term" value="C:nucleus"/>
    <property type="evidence" value="ECO:0007669"/>
    <property type="project" value="UniProtKB-SubCell"/>
</dbReference>
<evidence type="ECO:0000256" key="6">
    <source>
        <dbReference type="SAM" id="MobiDB-lite"/>
    </source>
</evidence>
<dbReference type="GO" id="GO:0006281">
    <property type="term" value="P:DNA repair"/>
    <property type="evidence" value="ECO:0007669"/>
    <property type="project" value="TreeGrafter"/>
</dbReference>
<dbReference type="PANTHER" id="PTHR12663:SF0">
    <property type="entry name" value="PRECOCIOUS DISSOCIATION OF SISTERS 5, ISOFORM A"/>
    <property type="match status" value="1"/>
</dbReference>
<evidence type="ECO:0000256" key="4">
    <source>
        <dbReference type="ARBA" id="ARBA00023242"/>
    </source>
</evidence>
<dbReference type="STRING" id="341454.A0A4S2MLK6"/>
<dbReference type="InterPro" id="IPR039776">
    <property type="entry name" value="Pds5"/>
</dbReference>
<keyword evidence="8" id="KW-1185">Reference proteome</keyword>
<evidence type="ECO:0000313" key="7">
    <source>
        <dbReference type="EMBL" id="TGZ77910.1"/>
    </source>
</evidence>
<feature type="compositionally biased region" description="Acidic residues" evidence="6">
    <location>
        <begin position="1361"/>
        <end position="1391"/>
    </location>
</feature>
<evidence type="ECO:0000256" key="5">
    <source>
        <dbReference type="ARBA" id="ARBA00023306"/>
    </source>
</evidence>
<dbReference type="PANTHER" id="PTHR12663">
    <property type="entry name" value="ANDROGEN INDUCED INHIBITOR OF PROLIFERATION AS3 / PDS5-RELATED"/>
    <property type="match status" value="1"/>
</dbReference>
<dbReference type="InterPro" id="IPR011989">
    <property type="entry name" value="ARM-like"/>
</dbReference>
<dbReference type="EMBL" id="ML220147">
    <property type="protein sequence ID" value="TGZ77910.1"/>
    <property type="molecule type" value="Genomic_DNA"/>
</dbReference>
<dbReference type="InterPro" id="IPR016024">
    <property type="entry name" value="ARM-type_fold"/>
</dbReference>
<dbReference type="FunCoup" id="A0A4S2MLK6">
    <property type="interactions" value="881"/>
</dbReference>
<feature type="compositionally biased region" description="Low complexity" evidence="6">
    <location>
        <begin position="27"/>
        <end position="39"/>
    </location>
</feature>
<feature type="compositionally biased region" description="Low complexity" evidence="6">
    <location>
        <begin position="1501"/>
        <end position="1527"/>
    </location>
</feature>
<feature type="compositionally biased region" description="Basic residues" evidence="6">
    <location>
        <begin position="1431"/>
        <end position="1448"/>
    </location>
</feature>
<feature type="region of interest" description="Disordered" evidence="6">
    <location>
        <begin position="609"/>
        <end position="634"/>
    </location>
</feature>
<keyword evidence="4" id="KW-0539">Nucleus</keyword>
<dbReference type="GO" id="GO:0000785">
    <property type="term" value="C:chromatin"/>
    <property type="evidence" value="ECO:0007669"/>
    <property type="project" value="TreeGrafter"/>
</dbReference>
<evidence type="ECO:0000256" key="3">
    <source>
        <dbReference type="ARBA" id="ARBA00022776"/>
    </source>
</evidence>
<sequence length="1576" mass="177405">MPRATRNRTSAAAAAAEEEAREEAEEQQQQQQEQEAVQVEGEEADDDHDDNDDENEGDNEQLVSLQFNEPLSWKAGKAIPVTTLIRRLTTLFEELDSIDQEAEGQTELNKDSFATAAKELAAPNLVGHRDDGVKAYTACCLAEILRIYAPNAPYTGTQLKDIFNLFVICFKGMGDKEAPYYEQYLHVLESLAKVETAVLLPSVPECEPIMLEMFKVFFDNAKSDTPKNIEYLFVDVMVQIIEECEPIPADLVDIIISQFLRATPIPALPKKGGRHHVEKVDDRQMKLTNATKPVPYHMAQALCKRCPDKMARCICQYFSDVILSTLPSGRRKDDEDEEDGNVPDVTKEDIEDLRRSHILAKELWSACPQTLQNVIPLLEQELLSENAELREMVCKTLGEMALIGNFSSAAPATWKAWLGRVNDKSPIIRALWVELAIEILKERDDLMAVQLVDLVAMKLNDMDERVRLAACRSLKTLKYLHITSKLAADTSPFNTYDSSRSPLAIPGKKYKEDDSTKNWGKKILQNLSERVRDKKIQVRLEGMVCLAKMWEMAYKDLAIGNDVIEQQLGWIPSKILDTFYINDPEVNVLLDHVLHEILLPVNYPPIEQERQVTEKPNGKGKGKAKDDAKERDKEALEGDKIRVQRLLVLVKGLDTKAKRALYAVPLRQISYAKVMDVFIKSCEDFNGGVIENNEETIRATLDKFSAWLSQKLPEPPRAKENLLKFARLHDRRCYQLIRFCFNPDSDYRTVVRALKEIKKRVSTNEKGAGVLDSLTPLLYRVSQLIYNKSHVAPIVEFSRTDELGLGATAHEVLKEMSASNPGVFKANVKALADLLQETAATGNTVGSVDTLKACASFAKSYPKDIPQEKKLLQALVQFALTGNPPASAKHATTILMKSASRKEMYAADLLKRCLSNFKFGGEHYLAKLGCLGQLLRLARDQCEDDVPRIMEIAMEVLAQSRTDPSKDEAADEWADDSEIEDECTAKILALRILVNLLRQPEVSSLEATSRTVMKLLLKTVVSEGEITEAKNTPVTHKSRLRLAAAQFLLKLATFRVYDEAITPKDFHRIATVAQDRCYQVRRGFIDKLKKYLGGNKLPPRYYTIIFLMAFEPVTEWRDETTNWIKGRAAFLSQKQGNVMENIFPRLMSLLVHHPDFGTQVEDLSDFARYILFYLNGVANEDNISLIYYIAQRVKQFRDVLSKENSDNLYYLSDLSQVIIRLFSTHHKWTLQTWPGKLQLPASLFEHTPDAVTISKKSYLPDGIEASISSLINAKPHHTSGRKRKSEARRGDGDESTTDAATPHKPKKARTSISGKSKTPKERKPKKAKKVKEPKTPVAVKDTGERRRSGRMSVKKVAYREESEEEESEMEYDEEESELSEPEEVEERDEEELLHKEPEQKEPVKDADGDIEMEDAPAPATSSPAPAAKQTPQKRRQSRTSRTAAKRKSPTPEEPQQQEGTHEPEHNNEEQQEEEGDEPAAATIVVSSAEPKESRSKRMRVGTSSAAATPTNSARSTRATRSRGGAADAAEEKEEEEKEEKTRGAGKKAAARGAVKGRKTRRRAAEEEEETEELSDV</sequence>
<feature type="region of interest" description="Disordered" evidence="6">
    <location>
        <begin position="1"/>
        <end position="59"/>
    </location>
</feature>
<feature type="compositionally biased region" description="Basic residues" evidence="6">
    <location>
        <begin position="1274"/>
        <end position="1286"/>
    </location>
</feature>
<dbReference type="CDD" id="cd19953">
    <property type="entry name" value="PDS5"/>
    <property type="match status" value="1"/>
</dbReference>
<feature type="region of interest" description="Disordered" evidence="6">
    <location>
        <begin position="1269"/>
        <end position="1576"/>
    </location>
</feature>
<organism evidence="7 8">
    <name type="scientific">Ascodesmis nigricans</name>
    <dbReference type="NCBI Taxonomy" id="341454"/>
    <lineage>
        <taxon>Eukaryota</taxon>
        <taxon>Fungi</taxon>
        <taxon>Dikarya</taxon>
        <taxon>Ascomycota</taxon>
        <taxon>Pezizomycotina</taxon>
        <taxon>Pezizomycetes</taxon>
        <taxon>Pezizales</taxon>
        <taxon>Ascodesmidaceae</taxon>
        <taxon>Ascodesmis</taxon>
    </lineage>
</organism>
<dbReference type="Pfam" id="PF20168">
    <property type="entry name" value="PDS5"/>
    <property type="match status" value="1"/>
</dbReference>
<dbReference type="Gene3D" id="1.25.10.10">
    <property type="entry name" value="Leucine-rich Repeat Variant"/>
    <property type="match status" value="1"/>
</dbReference>
<evidence type="ECO:0000313" key="8">
    <source>
        <dbReference type="Proteomes" id="UP000298138"/>
    </source>
</evidence>
<feature type="compositionally biased region" description="Acidic residues" evidence="6">
    <location>
        <begin position="16"/>
        <end position="26"/>
    </location>
</feature>
<feature type="compositionally biased region" description="Basic and acidic residues" evidence="6">
    <location>
        <begin position="1392"/>
        <end position="1407"/>
    </location>
</feature>
<reference evidence="7 8" key="1">
    <citation type="submission" date="2019-04" db="EMBL/GenBank/DDBJ databases">
        <title>Comparative genomics and transcriptomics to analyze fruiting body development in filamentous ascomycetes.</title>
        <authorList>
            <consortium name="DOE Joint Genome Institute"/>
            <person name="Lutkenhaus R."/>
            <person name="Traeger S."/>
            <person name="Breuer J."/>
            <person name="Kuo A."/>
            <person name="Lipzen A."/>
            <person name="Pangilinan J."/>
            <person name="Dilworth D."/>
            <person name="Sandor L."/>
            <person name="Poggeler S."/>
            <person name="Barry K."/>
            <person name="Grigoriev I.V."/>
            <person name="Nowrousian M."/>
        </authorList>
    </citation>
    <scope>NUCLEOTIDE SEQUENCE [LARGE SCALE GENOMIC DNA]</scope>
    <source>
        <strain evidence="7 8">CBS 389.68</strain>
    </source>
</reference>
<keyword evidence="2" id="KW-0132">Cell division</keyword>
<dbReference type="OrthoDB" id="200660at2759"/>
<feature type="compositionally biased region" description="Acidic residues" evidence="6">
    <location>
        <begin position="1565"/>
        <end position="1576"/>
    </location>
</feature>
<feature type="compositionally biased region" description="Acidic residues" evidence="6">
    <location>
        <begin position="40"/>
        <end position="59"/>
    </location>
</feature>
<dbReference type="SUPFAM" id="SSF48371">
    <property type="entry name" value="ARM repeat"/>
    <property type="match status" value="1"/>
</dbReference>
<proteinExistence type="predicted"/>
<evidence type="ECO:0000256" key="2">
    <source>
        <dbReference type="ARBA" id="ARBA00022618"/>
    </source>
</evidence>
<feature type="compositionally biased region" description="Basic and acidic residues" evidence="6">
    <location>
        <begin position="1459"/>
        <end position="1468"/>
    </location>
</feature>
<dbReference type="Proteomes" id="UP000298138">
    <property type="component" value="Unassembled WGS sequence"/>
</dbReference>
<evidence type="ECO:0000256" key="1">
    <source>
        <dbReference type="ARBA" id="ARBA00004123"/>
    </source>
</evidence>
<dbReference type="InParanoid" id="A0A4S2MLK6"/>